<keyword evidence="10" id="KW-0812">Transmembrane</keyword>
<dbReference type="Gene3D" id="1.20.5.1930">
    <property type="match status" value="1"/>
</dbReference>
<keyword evidence="10" id="KW-0472">Membrane</keyword>
<dbReference type="GO" id="GO:0000155">
    <property type="term" value="F:phosphorelay sensor kinase activity"/>
    <property type="evidence" value="ECO:0007669"/>
    <property type="project" value="InterPro"/>
</dbReference>
<evidence type="ECO:0000256" key="7">
    <source>
        <dbReference type="ARBA" id="ARBA00022840"/>
    </source>
</evidence>
<dbReference type="GO" id="GO:0016020">
    <property type="term" value="C:membrane"/>
    <property type="evidence" value="ECO:0007669"/>
    <property type="project" value="InterPro"/>
</dbReference>
<dbReference type="GO" id="GO:0005524">
    <property type="term" value="F:ATP binding"/>
    <property type="evidence" value="ECO:0007669"/>
    <property type="project" value="UniProtKB-KW"/>
</dbReference>
<dbReference type="SMART" id="SM00387">
    <property type="entry name" value="HATPase_c"/>
    <property type="match status" value="1"/>
</dbReference>
<dbReference type="EC" id="2.7.13.3" evidence="2"/>
<dbReference type="HOGENOM" id="CLU_000445_20_1_11"/>
<reference evidence="12 13" key="1">
    <citation type="submission" date="2011-05" db="EMBL/GenBank/DDBJ databases">
        <title>Complete sequence of Isoptericola variabilis 225.</title>
        <authorList>
            <consortium name="US DOE Joint Genome Institute"/>
            <person name="Lucas S."/>
            <person name="Han J."/>
            <person name="Lapidus A."/>
            <person name="Cheng J.-F."/>
            <person name="Goodwin L."/>
            <person name="Pitluck S."/>
            <person name="Peters L."/>
            <person name="Mikhailova N."/>
            <person name="Zeytun A."/>
            <person name="Han C."/>
            <person name="Tapia R."/>
            <person name="Land M."/>
            <person name="Hauser L."/>
            <person name="Kyrpides N."/>
            <person name="Ivanova N."/>
            <person name="Pagani I."/>
            <person name="Siebers A."/>
            <person name="Allgaier M."/>
            <person name="Thelen M."/>
            <person name="Hugenholtz P."/>
            <person name="Gladden J."/>
            <person name="Woyke T."/>
        </authorList>
    </citation>
    <scope>NUCLEOTIDE SEQUENCE [LARGE SCALE GENOMIC DNA]</scope>
    <source>
        <strain evidence="13">225</strain>
    </source>
</reference>
<proteinExistence type="predicted"/>
<dbReference type="GO" id="GO:0046983">
    <property type="term" value="F:protein dimerization activity"/>
    <property type="evidence" value="ECO:0007669"/>
    <property type="project" value="InterPro"/>
</dbReference>
<dbReference type="STRING" id="743718.Isova_0633"/>
<evidence type="ECO:0000256" key="8">
    <source>
        <dbReference type="ARBA" id="ARBA00023012"/>
    </source>
</evidence>
<sequence length="413" mass="42355">MDRGPLDRRRPRLFLAVALAVVVVVGTSGASHWRPGSRDLDALGLALALVPPLVVATLPRRPAAAVLAAAGALGTYLSLGYAWGPVVGAAVAVLVMVVLTGPARRARVLAWAGAAVVGGAVVAAATLRDDAPRPAGLLGGAAWTVVALLIAGAIRERVARAAALRAAREERERTAVATERLRIAREVHDVLAHSLSAINVQAGVGLHLLERDPEQARSALTSIKATSRDALDEVRAVLGVVRGEAGEPRTPTWDLGGLDRLAGPLRDRGVDVTLDVDLAVHPSPPAQVPRHLVGVAYRVVQEALTNVGRHAPGASAVVVHVGRDDESDPAVLRVRVSDDGGPVAPGPPGYGLRGMRERVEGVGGTLRAGPQGPGFVVDATIPIPRHPSELSGPRPGIPARGPDSSGAGEGGTA</sequence>
<evidence type="ECO:0000256" key="4">
    <source>
        <dbReference type="ARBA" id="ARBA00022679"/>
    </source>
</evidence>
<evidence type="ECO:0000256" key="6">
    <source>
        <dbReference type="ARBA" id="ARBA00022777"/>
    </source>
</evidence>
<dbReference type="InterPro" id="IPR011712">
    <property type="entry name" value="Sig_transdc_His_kin_sub3_dim/P"/>
</dbReference>
<keyword evidence="13" id="KW-1185">Reference proteome</keyword>
<evidence type="ECO:0000256" key="10">
    <source>
        <dbReference type="SAM" id="Phobius"/>
    </source>
</evidence>
<gene>
    <name evidence="12" type="ordered locus">Isova_0633</name>
</gene>
<evidence type="ECO:0000256" key="9">
    <source>
        <dbReference type="SAM" id="MobiDB-lite"/>
    </source>
</evidence>
<organism evidence="13">
    <name type="scientific">Isoptericola variabilis (strain 225)</name>
    <dbReference type="NCBI Taxonomy" id="743718"/>
    <lineage>
        <taxon>Bacteria</taxon>
        <taxon>Bacillati</taxon>
        <taxon>Actinomycetota</taxon>
        <taxon>Actinomycetes</taxon>
        <taxon>Micrococcales</taxon>
        <taxon>Promicromonosporaceae</taxon>
        <taxon>Isoptericola</taxon>
    </lineage>
</organism>
<evidence type="ECO:0000259" key="11">
    <source>
        <dbReference type="SMART" id="SM00387"/>
    </source>
</evidence>
<keyword evidence="4" id="KW-0808">Transferase</keyword>
<dbReference type="Pfam" id="PF07730">
    <property type="entry name" value="HisKA_3"/>
    <property type="match status" value="1"/>
</dbReference>
<protein>
    <recommendedName>
        <fullName evidence="2">histidine kinase</fullName>
        <ecNumber evidence="2">2.7.13.3</ecNumber>
    </recommendedName>
</protein>
<dbReference type="Gene3D" id="3.30.565.10">
    <property type="entry name" value="Histidine kinase-like ATPase, C-terminal domain"/>
    <property type="match status" value="1"/>
</dbReference>
<feature type="region of interest" description="Disordered" evidence="9">
    <location>
        <begin position="336"/>
        <end position="355"/>
    </location>
</feature>
<dbReference type="EMBL" id="CP002810">
    <property type="protein sequence ID" value="AEG43420.1"/>
    <property type="molecule type" value="Genomic_DNA"/>
</dbReference>
<dbReference type="RefSeq" id="WP_013837814.1">
    <property type="nucleotide sequence ID" value="NC_015588.1"/>
</dbReference>
<dbReference type="AlphaFoldDB" id="F6FVU0"/>
<dbReference type="PANTHER" id="PTHR24421:SF10">
    <property type="entry name" value="NITRATE_NITRITE SENSOR PROTEIN NARQ"/>
    <property type="match status" value="1"/>
</dbReference>
<name>F6FVU0_ISOV2</name>
<keyword evidence="3" id="KW-0597">Phosphoprotein</keyword>
<evidence type="ECO:0000313" key="13">
    <source>
        <dbReference type="Proteomes" id="UP000009236"/>
    </source>
</evidence>
<dbReference type="KEGG" id="iva:Isova_0633"/>
<keyword evidence="6 12" id="KW-0418">Kinase</keyword>
<dbReference type="eggNOG" id="COG4585">
    <property type="taxonomic scope" value="Bacteria"/>
</dbReference>
<keyword evidence="5" id="KW-0547">Nucleotide-binding</keyword>
<dbReference type="InterPro" id="IPR003594">
    <property type="entry name" value="HATPase_dom"/>
</dbReference>
<feature type="domain" description="Histidine kinase/HSP90-like ATPase" evidence="11">
    <location>
        <begin position="291"/>
        <end position="385"/>
    </location>
</feature>
<evidence type="ECO:0000256" key="3">
    <source>
        <dbReference type="ARBA" id="ARBA00022553"/>
    </source>
</evidence>
<evidence type="ECO:0000256" key="2">
    <source>
        <dbReference type="ARBA" id="ARBA00012438"/>
    </source>
</evidence>
<keyword evidence="8" id="KW-0902">Two-component regulatory system</keyword>
<feature type="transmembrane region" description="Helical" evidence="10">
    <location>
        <begin position="81"/>
        <end position="101"/>
    </location>
</feature>
<feature type="transmembrane region" description="Helical" evidence="10">
    <location>
        <begin position="134"/>
        <end position="154"/>
    </location>
</feature>
<feature type="transmembrane region" description="Helical" evidence="10">
    <location>
        <begin position="108"/>
        <end position="128"/>
    </location>
</feature>
<evidence type="ECO:0000313" key="12">
    <source>
        <dbReference type="EMBL" id="AEG43420.1"/>
    </source>
</evidence>
<evidence type="ECO:0000256" key="1">
    <source>
        <dbReference type="ARBA" id="ARBA00000085"/>
    </source>
</evidence>
<dbReference type="InterPro" id="IPR036890">
    <property type="entry name" value="HATPase_C_sf"/>
</dbReference>
<evidence type="ECO:0000256" key="5">
    <source>
        <dbReference type="ARBA" id="ARBA00022741"/>
    </source>
</evidence>
<dbReference type="Proteomes" id="UP000009236">
    <property type="component" value="Chromosome"/>
</dbReference>
<comment type="catalytic activity">
    <reaction evidence="1">
        <text>ATP + protein L-histidine = ADP + protein N-phospho-L-histidine.</text>
        <dbReference type="EC" id="2.7.13.3"/>
    </reaction>
</comment>
<keyword evidence="10" id="KW-1133">Transmembrane helix</keyword>
<dbReference type="CDD" id="cd16917">
    <property type="entry name" value="HATPase_UhpB-NarQ-NarX-like"/>
    <property type="match status" value="1"/>
</dbReference>
<dbReference type="SUPFAM" id="SSF55874">
    <property type="entry name" value="ATPase domain of HSP90 chaperone/DNA topoisomerase II/histidine kinase"/>
    <property type="match status" value="1"/>
</dbReference>
<dbReference type="InterPro" id="IPR050482">
    <property type="entry name" value="Sensor_HK_TwoCompSys"/>
</dbReference>
<accession>F6FVU0</accession>
<keyword evidence="7" id="KW-0067">ATP-binding</keyword>
<feature type="region of interest" description="Disordered" evidence="9">
    <location>
        <begin position="365"/>
        <end position="413"/>
    </location>
</feature>
<dbReference type="PANTHER" id="PTHR24421">
    <property type="entry name" value="NITRATE/NITRITE SENSOR PROTEIN NARX-RELATED"/>
    <property type="match status" value="1"/>
</dbReference>